<organism evidence="2 3">
    <name type="scientific">Flavobacterium cauense R2A-7</name>
    <dbReference type="NCBI Taxonomy" id="1341154"/>
    <lineage>
        <taxon>Bacteria</taxon>
        <taxon>Pseudomonadati</taxon>
        <taxon>Bacteroidota</taxon>
        <taxon>Flavobacteriia</taxon>
        <taxon>Flavobacteriales</taxon>
        <taxon>Flavobacteriaceae</taxon>
        <taxon>Flavobacterium</taxon>
    </lineage>
</organism>
<feature type="transmembrane region" description="Helical" evidence="1">
    <location>
        <begin position="37"/>
        <end position="63"/>
    </location>
</feature>
<dbReference type="Proteomes" id="UP000319848">
    <property type="component" value="Unassembled WGS sequence"/>
</dbReference>
<reference evidence="2 3" key="1">
    <citation type="journal article" date="2015" name="Stand. Genomic Sci.">
        <title>Genomic Encyclopedia of Bacterial and Archaeal Type Strains, Phase III: the genomes of soil and plant-associated and newly described type strains.</title>
        <authorList>
            <person name="Whitman W.B."/>
            <person name="Woyke T."/>
            <person name="Klenk H.P."/>
            <person name="Zhou Y."/>
            <person name="Lilburn T.G."/>
            <person name="Beck B.J."/>
            <person name="De Vos P."/>
            <person name="Vandamme P."/>
            <person name="Eisen J.A."/>
            <person name="Garrity G."/>
            <person name="Hugenholtz P."/>
            <person name="Kyrpides N.C."/>
        </authorList>
    </citation>
    <scope>NUCLEOTIDE SEQUENCE [LARGE SCALE GENOMIC DNA]</scope>
    <source>
        <strain evidence="2 3">CGMCC 1.7270</strain>
    </source>
</reference>
<evidence type="ECO:0000313" key="2">
    <source>
        <dbReference type="EMBL" id="TWI08108.1"/>
    </source>
</evidence>
<keyword evidence="1" id="KW-1133">Transmembrane helix</keyword>
<dbReference type="OrthoDB" id="9778250at2"/>
<gene>
    <name evidence="2" type="ORF">IP98_02865</name>
</gene>
<evidence type="ECO:0000256" key="1">
    <source>
        <dbReference type="SAM" id="Phobius"/>
    </source>
</evidence>
<proteinExistence type="predicted"/>
<dbReference type="RefSeq" id="WP_023572045.1">
    <property type="nucleotide sequence ID" value="NZ_AVBI01000026.1"/>
</dbReference>
<keyword evidence="3" id="KW-1185">Reference proteome</keyword>
<accession>V6S232</accession>
<dbReference type="EMBL" id="VLKQ01000017">
    <property type="protein sequence ID" value="TWI08108.1"/>
    <property type="molecule type" value="Genomic_DNA"/>
</dbReference>
<comment type="caution">
    <text evidence="2">The sequence shown here is derived from an EMBL/GenBank/DDBJ whole genome shotgun (WGS) entry which is preliminary data.</text>
</comment>
<feature type="transmembrane region" description="Helical" evidence="1">
    <location>
        <begin position="6"/>
        <end position="25"/>
    </location>
</feature>
<keyword evidence="1" id="KW-0812">Transmembrane</keyword>
<keyword evidence="1" id="KW-0472">Membrane</keyword>
<evidence type="ECO:0000313" key="3">
    <source>
        <dbReference type="Proteomes" id="UP000319848"/>
    </source>
</evidence>
<feature type="transmembrane region" description="Helical" evidence="1">
    <location>
        <begin position="69"/>
        <end position="90"/>
    </location>
</feature>
<protein>
    <submittedName>
        <fullName evidence="2">Uncharacterized protein</fullName>
    </submittedName>
</protein>
<name>V6S232_9FLAO</name>
<dbReference type="AlphaFoldDB" id="V6S232"/>
<dbReference type="STRING" id="1341154.FCR2A7T_29760"/>
<sequence length="191" mass="22031">MNINKKHYISITLLFLAFIIIKMQFHFGDYCYGIGHGLLFILLSVLYLVTFIISISISIYSYFKNKQAINFIPLIITIVTILVLTLAFNFEWLDSPKKFTAGNEFMGSTLSIKENNSFLIKIQGHHMSCYYKGDYKINKDTLELLRKDIGTQTDNIFFNKYLIKGKNLSPIEGNLIVNDSARSLIIDKIYE</sequence>